<comment type="caution">
    <text evidence="1">The sequence shown here is derived from an EMBL/GenBank/DDBJ whole genome shotgun (WGS) entry which is preliminary data.</text>
</comment>
<accession>A0A7W8IMJ1</accession>
<keyword evidence="2" id="KW-1185">Reference proteome</keyword>
<dbReference type="EMBL" id="JACHDY010000006">
    <property type="protein sequence ID" value="MBB5319086.1"/>
    <property type="molecule type" value="Genomic_DNA"/>
</dbReference>
<organism evidence="1 2">
    <name type="scientific">Tunturiibacter empetritectus</name>
    <dbReference type="NCBI Taxonomy" id="3069691"/>
    <lineage>
        <taxon>Bacteria</taxon>
        <taxon>Pseudomonadati</taxon>
        <taxon>Acidobacteriota</taxon>
        <taxon>Terriglobia</taxon>
        <taxon>Terriglobales</taxon>
        <taxon>Acidobacteriaceae</taxon>
        <taxon>Tunturiibacter</taxon>
    </lineage>
</organism>
<name>A0A7W8IMJ1_9BACT</name>
<proteinExistence type="predicted"/>
<sequence>MTEIADRDILSDVELEVAAACGQHKGALYGWRPDNIAVDEAFDVFENGMPLIAGLRELCIGVGSKQDGVGTVYTYQT</sequence>
<gene>
    <name evidence="1" type="ORF">HDF09_003785</name>
</gene>
<dbReference type="Proteomes" id="UP000568106">
    <property type="component" value="Unassembled WGS sequence"/>
</dbReference>
<evidence type="ECO:0000313" key="2">
    <source>
        <dbReference type="Proteomes" id="UP000568106"/>
    </source>
</evidence>
<reference evidence="1" key="1">
    <citation type="submission" date="2020-08" db="EMBL/GenBank/DDBJ databases">
        <title>Genomic Encyclopedia of Type Strains, Phase IV (KMG-V): Genome sequencing to study the core and pangenomes of soil and plant-associated prokaryotes.</title>
        <authorList>
            <person name="Whitman W."/>
        </authorList>
    </citation>
    <scope>NUCLEOTIDE SEQUENCE [LARGE SCALE GENOMIC DNA]</scope>
    <source>
        <strain evidence="1">M8UP27</strain>
    </source>
</reference>
<evidence type="ECO:0000313" key="1">
    <source>
        <dbReference type="EMBL" id="MBB5319086.1"/>
    </source>
</evidence>
<dbReference type="AlphaFoldDB" id="A0A7W8IMJ1"/>
<protein>
    <submittedName>
        <fullName evidence="1">Uncharacterized protein</fullName>
    </submittedName>
</protein>